<proteinExistence type="predicted"/>
<dbReference type="InterPro" id="IPR026870">
    <property type="entry name" value="Zinc_ribbon_dom"/>
</dbReference>
<dbReference type="InterPro" id="IPR038587">
    <property type="entry name" value="Ribosomal_eL40_sf"/>
</dbReference>
<accession>A0AA92IY86</accession>
<organism evidence="2 3">
    <name type="scientific">Sulfurospirillum diekertiae</name>
    <dbReference type="NCBI Taxonomy" id="1854492"/>
    <lineage>
        <taxon>Bacteria</taxon>
        <taxon>Pseudomonadati</taxon>
        <taxon>Campylobacterota</taxon>
        <taxon>Epsilonproteobacteria</taxon>
        <taxon>Campylobacterales</taxon>
        <taxon>Sulfurospirillaceae</taxon>
        <taxon>Sulfurospirillum</taxon>
    </lineage>
</organism>
<feature type="domain" description="Zinc-ribbon" evidence="1">
    <location>
        <begin position="46"/>
        <end position="65"/>
    </location>
</feature>
<gene>
    <name evidence="2" type="ORF">FA584_02890</name>
</gene>
<evidence type="ECO:0000313" key="3">
    <source>
        <dbReference type="Proteomes" id="UP000502831"/>
    </source>
</evidence>
<sequence length="90" mass="10426">MVYGFVFFLFSVVFFIIKLALKGADKVTDIAADAYRAVNHRTYNQYCSKCNAENKHDANFCTKCGEILKNYQELLTQKALKDFEKKLEEL</sequence>
<dbReference type="Gene3D" id="4.10.1060.50">
    <property type="match status" value="1"/>
</dbReference>
<dbReference type="Pfam" id="PF13240">
    <property type="entry name" value="Zn_Ribbon_1"/>
    <property type="match status" value="1"/>
</dbReference>
<protein>
    <submittedName>
        <fullName evidence="2">Zinc ribbon domain-containing protein</fullName>
    </submittedName>
</protein>
<evidence type="ECO:0000259" key="1">
    <source>
        <dbReference type="Pfam" id="PF13240"/>
    </source>
</evidence>
<dbReference type="AlphaFoldDB" id="A0AA92IY86"/>
<dbReference type="EMBL" id="CP039734">
    <property type="protein sequence ID" value="QIR75219.1"/>
    <property type="molecule type" value="Genomic_DNA"/>
</dbReference>
<dbReference type="RefSeq" id="WP_167749295.1">
    <property type="nucleotide sequence ID" value="NZ_CP039734.2"/>
</dbReference>
<dbReference type="Proteomes" id="UP000502831">
    <property type="component" value="Chromosome"/>
</dbReference>
<reference evidence="2 3" key="1">
    <citation type="journal article" date="2017" name="Environ. Sci. Technol.">
        <title>Organohalide Respiration with Chlorinated Ethenes under Low pH Conditions.</title>
        <authorList>
            <person name="Yang Y."/>
            <person name="Capiro N.L."/>
            <person name="Marcet T.F."/>
            <person name="Yan J."/>
            <person name="Pennell K.D."/>
            <person name="Loffler F.E."/>
        </authorList>
    </citation>
    <scope>NUCLEOTIDE SEQUENCE [LARGE SCALE GENOMIC DNA]</scope>
    <source>
        <strain evidence="2 3">ACSDCE</strain>
    </source>
</reference>
<name>A0AA92IY86_9BACT</name>
<evidence type="ECO:0000313" key="2">
    <source>
        <dbReference type="EMBL" id="QIR75219.1"/>
    </source>
</evidence>